<gene>
    <name evidence="6" type="ORF">LARSCL_LOCUS22735</name>
</gene>
<evidence type="ECO:0000256" key="2">
    <source>
        <dbReference type="ARBA" id="ARBA00022692"/>
    </source>
</evidence>
<evidence type="ECO:0000256" key="5">
    <source>
        <dbReference type="ARBA" id="ARBA00023136"/>
    </source>
</evidence>
<evidence type="ECO:0000313" key="7">
    <source>
        <dbReference type="Proteomes" id="UP001497382"/>
    </source>
</evidence>
<evidence type="ECO:0000313" key="6">
    <source>
        <dbReference type="EMBL" id="CAL1301847.1"/>
    </source>
</evidence>
<keyword evidence="5" id="KW-0472">Membrane</keyword>
<reference evidence="6 7" key="1">
    <citation type="submission" date="2024-04" db="EMBL/GenBank/DDBJ databases">
        <authorList>
            <person name="Rising A."/>
            <person name="Reimegard J."/>
            <person name="Sonavane S."/>
            <person name="Akerstrom W."/>
            <person name="Nylinder S."/>
            <person name="Hedman E."/>
            <person name="Kallberg Y."/>
        </authorList>
    </citation>
    <scope>NUCLEOTIDE SEQUENCE [LARGE SCALE GENOMIC DNA]</scope>
</reference>
<dbReference type="InterPro" id="IPR037721">
    <property type="entry name" value="Ferlin"/>
</dbReference>
<keyword evidence="4" id="KW-1133">Transmembrane helix</keyword>
<sequence length="148" mass="17553">PFEIRPRFAVHRIEILLWGLRELRRSHWRHVDRPRIDIECAGHLLHSSVIFNYRQHSNFPKTLECMDLELPEQEEYLPPLILKLIDTKSFGRKNVIATHVLTRLQEYIFRPQTSIGDKNSYSRVSHIVLNVEHAEQDEYPDAFLVTTV</sequence>
<evidence type="ECO:0000256" key="3">
    <source>
        <dbReference type="ARBA" id="ARBA00022737"/>
    </source>
</evidence>
<comment type="subcellular location">
    <subcellularLocation>
        <location evidence="1">Membrane</location>
    </subcellularLocation>
</comment>
<accession>A0AAV2BZY0</accession>
<keyword evidence="2" id="KW-0812">Transmembrane</keyword>
<protein>
    <submittedName>
        <fullName evidence="6">Uncharacterized protein</fullName>
    </submittedName>
</protein>
<organism evidence="6 7">
    <name type="scientific">Larinioides sclopetarius</name>
    <dbReference type="NCBI Taxonomy" id="280406"/>
    <lineage>
        <taxon>Eukaryota</taxon>
        <taxon>Metazoa</taxon>
        <taxon>Ecdysozoa</taxon>
        <taxon>Arthropoda</taxon>
        <taxon>Chelicerata</taxon>
        <taxon>Arachnida</taxon>
        <taxon>Araneae</taxon>
        <taxon>Araneomorphae</taxon>
        <taxon>Entelegynae</taxon>
        <taxon>Araneoidea</taxon>
        <taxon>Araneidae</taxon>
        <taxon>Larinioides</taxon>
    </lineage>
</organism>
<keyword evidence="3" id="KW-0677">Repeat</keyword>
<feature type="non-terminal residue" evidence="6">
    <location>
        <position position="1"/>
    </location>
</feature>
<dbReference type="GO" id="GO:0007009">
    <property type="term" value="P:plasma membrane organization"/>
    <property type="evidence" value="ECO:0007669"/>
    <property type="project" value="TreeGrafter"/>
</dbReference>
<dbReference type="PANTHER" id="PTHR12546">
    <property type="entry name" value="FER-1-LIKE"/>
    <property type="match status" value="1"/>
</dbReference>
<dbReference type="PANTHER" id="PTHR12546:SF60">
    <property type="entry name" value="MISFIRE, ISOFORM F"/>
    <property type="match status" value="1"/>
</dbReference>
<name>A0AAV2BZY0_9ARAC</name>
<dbReference type="AlphaFoldDB" id="A0AAV2BZY0"/>
<proteinExistence type="predicted"/>
<evidence type="ECO:0000256" key="1">
    <source>
        <dbReference type="ARBA" id="ARBA00004370"/>
    </source>
</evidence>
<evidence type="ECO:0000256" key="4">
    <source>
        <dbReference type="ARBA" id="ARBA00022989"/>
    </source>
</evidence>
<dbReference type="EMBL" id="CAXIEN010000890">
    <property type="protein sequence ID" value="CAL1301847.1"/>
    <property type="molecule type" value="Genomic_DNA"/>
</dbReference>
<dbReference type="GO" id="GO:0016020">
    <property type="term" value="C:membrane"/>
    <property type="evidence" value="ECO:0007669"/>
    <property type="project" value="UniProtKB-SubCell"/>
</dbReference>
<dbReference type="Proteomes" id="UP001497382">
    <property type="component" value="Unassembled WGS sequence"/>
</dbReference>
<feature type="non-terminal residue" evidence="6">
    <location>
        <position position="148"/>
    </location>
</feature>
<keyword evidence="7" id="KW-1185">Reference proteome</keyword>
<comment type="caution">
    <text evidence="6">The sequence shown here is derived from an EMBL/GenBank/DDBJ whole genome shotgun (WGS) entry which is preliminary data.</text>
</comment>